<accession>A0A1V3WS09</accession>
<dbReference type="EMBL" id="MVBN01000007">
    <property type="protein sequence ID" value="OOK69727.1"/>
    <property type="molecule type" value="Genomic_DNA"/>
</dbReference>
<organism evidence="1 2">
    <name type="scientific">Mycobacterium kansasii</name>
    <dbReference type="NCBI Taxonomy" id="1768"/>
    <lineage>
        <taxon>Bacteria</taxon>
        <taxon>Bacillati</taxon>
        <taxon>Actinomycetota</taxon>
        <taxon>Actinomycetes</taxon>
        <taxon>Mycobacteriales</taxon>
        <taxon>Mycobacteriaceae</taxon>
        <taxon>Mycobacterium</taxon>
    </lineage>
</organism>
<dbReference type="AlphaFoldDB" id="A0A1V3WS09"/>
<protein>
    <submittedName>
        <fullName evidence="1">Uncharacterized protein</fullName>
    </submittedName>
</protein>
<dbReference type="Proteomes" id="UP000188532">
    <property type="component" value="Unassembled WGS sequence"/>
</dbReference>
<gene>
    <name evidence="1" type="ORF">BZL29_6450</name>
</gene>
<reference evidence="1 2" key="1">
    <citation type="submission" date="2017-02" db="EMBL/GenBank/DDBJ databases">
        <title>Complete genome sequences of Mycobacterium kansasii strains isolated from rhesus macaques.</title>
        <authorList>
            <person name="Panda A."/>
            <person name="Nagaraj S."/>
            <person name="Zhao X."/>
            <person name="Tettelin H."/>
            <person name="Detolla L.J."/>
        </authorList>
    </citation>
    <scope>NUCLEOTIDE SEQUENCE [LARGE SCALE GENOMIC DNA]</scope>
    <source>
        <strain evidence="1 2">11-3469</strain>
    </source>
</reference>
<evidence type="ECO:0000313" key="2">
    <source>
        <dbReference type="Proteomes" id="UP000188532"/>
    </source>
</evidence>
<comment type="caution">
    <text evidence="1">The sequence shown here is derived from an EMBL/GenBank/DDBJ whole genome shotgun (WGS) entry which is preliminary data.</text>
</comment>
<proteinExistence type="predicted"/>
<evidence type="ECO:0000313" key="1">
    <source>
        <dbReference type="EMBL" id="OOK69727.1"/>
    </source>
</evidence>
<name>A0A1V3WS09_MYCKA</name>
<sequence>MLAVSELPPRSFTTIERCIATLPPIEEFGRRCPTPWRRPN</sequence>